<evidence type="ECO:0000313" key="2">
    <source>
        <dbReference type="Proteomes" id="UP000188268"/>
    </source>
</evidence>
<dbReference type="AlphaFoldDB" id="A0A1R3HHD0"/>
<name>A0A1R3HHD0_COCAP</name>
<keyword evidence="2" id="KW-1185">Reference proteome</keyword>
<evidence type="ECO:0000313" key="1">
    <source>
        <dbReference type="EMBL" id="OMO69675.1"/>
    </source>
</evidence>
<accession>A0A1R3HHD0</accession>
<sequence>MESLDRDDIKLEDELLLLKGVIGACIALETDKQAWELPGLAGSCPHEQTPNFVPSN</sequence>
<dbReference type="Proteomes" id="UP000188268">
    <property type="component" value="Unassembled WGS sequence"/>
</dbReference>
<comment type="caution">
    <text evidence="1">The sequence shown here is derived from an EMBL/GenBank/DDBJ whole genome shotgun (WGS) entry which is preliminary data.</text>
</comment>
<organism evidence="1 2">
    <name type="scientific">Corchorus capsularis</name>
    <name type="common">Jute</name>
    <dbReference type="NCBI Taxonomy" id="210143"/>
    <lineage>
        <taxon>Eukaryota</taxon>
        <taxon>Viridiplantae</taxon>
        <taxon>Streptophyta</taxon>
        <taxon>Embryophyta</taxon>
        <taxon>Tracheophyta</taxon>
        <taxon>Spermatophyta</taxon>
        <taxon>Magnoliopsida</taxon>
        <taxon>eudicotyledons</taxon>
        <taxon>Gunneridae</taxon>
        <taxon>Pentapetalae</taxon>
        <taxon>rosids</taxon>
        <taxon>malvids</taxon>
        <taxon>Malvales</taxon>
        <taxon>Malvaceae</taxon>
        <taxon>Grewioideae</taxon>
        <taxon>Apeibeae</taxon>
        <taxon>Corchorus</taxon>
    </lineage>
</organism>
<protein>
    <submittedName>
        <fullName evidence="1">Uncharacterized protein</fullName>
    </submittedName>
</protein>
<reference evidence="1 2" key="1">
    <citation type="submission" date="2013-09" db="EMBL/GenBank/DDBJ databases">
        <title>Corchorus capsularis genome sequencing.</title>
        <authorList>
            <person name="Alam M."/>
            <person name="Haque M.S."/>
            <person name="Islam M.S."/>
            <person name="Emdad E.M."/>
            <person name="Islam M.M."/>
            <person name="Ahmed B."/>
            <person name="Halim A."/>
            <person name="Hossen Q.M.M."/>
            <person name="Hossain M.Z."/>
            <person name="Ahmed R."/>
            <person name="Khan M.M."/>
            <person name="Islam R."/>
            <person name="Rashid M.M."/>
            <person name="Khan S.A."/>
            <person name="Rahman M.S."/>
            <person name="Alam M."/>
        </authorList>
    </citation>
    <scope>NUCLEOTIDE SEQUENCE [LARGE SCALE GENOMIC DNA]</scope>
    <source>
        <strain evidence="2">cv. CVL-1</strain>
        <tissue evidence="1">Whole seedling</tissue>
    </source>
</reference>
<proteinExistence type="predicted"/>
<gene>
    <name evidence="1" type="ORF">CCACVL1_19329</name>
</gene>
<dbReference type="EMBL" id="AWWV01011980">
    <property type="protein sequence ID" value="OMO69675.1"/>
    <property type="molecule type" value="Genomic_DNA"/>
</dbReference>
<dbReference type="Gramene" id="OMO69675">
    <property type="protein sequence ID" value="OMO69675"/>
    <property type="gene ID" value="CCACVL1_19329"/>
</dbReference>